<evidence type="ECO:0000313" key="2">
    <source>
        <dbReference type="EMBL" id="GHC54268.1"/>
    </source>
</evidence>
<gene>
    <name evidence="2" type="ORF">GCM10007315_16410</name>
</gene>
<organism evidence="2 3">
    <name type="scientific">Neogemmobacter tilapiae</name>
    <dbReference type="NCBI Taxonomy" id="875041"/>
    <lineage>
        <taxon>Bacteria</taxon>
        <taxon>Pseudomonadati</taxon>
        <taxon>Pseudomonadota</taxon>
        <taxon>Alphaproteobacteria</taxon>
        <taxon>Rhodobacterales</taxon>
        <taxon>Paracoccaceae</taxon>
        <taxon>Neogemmobacter</taxon>
    </lineage>
</organism>
<name>A0A918TMI7_9RHOB</name>
<dbReference type="SUPFAM" id="SSF88723">
    <property type="entry name" value="PIN domain-like"/>
    <property type="match status" value="1"/>
</dbReference>
<sequence length="128" mass="14107">MTQLLLDTHAWAWIVTMPGKISSRVQLFLDQADTVCLSTVSVYEIGQKVRLGKWPEMNGHLDDIESVLVARGGTPIAPGTQICALAGLLDWPHRDPFDRIIAATALSLDLTLISADTVFDALPIRRVW</sequence>
<dbReference type="RefSeq" id="WP_189411147.1">
    <property type="nucleotide sequence ID" value="NZ_BMYJ01000004.1"/>
</dbReference>
<feature type="domain" description="PIN" evidence="1">
    <location>
        <begin position="5"/>
        <end position="122"/>
    </location>
</feature>
<dbReference type="PANTHER" id="PTHR36173:SF2">
    <property type="entry name" value="RIBONUCLEASE VAPC16"/>
    <property type="match status" value="1"/>
</dbReference>
<dbReference type="InterPro" id="IPR002716">
    <property type="entry name" value="PIN_dom"/>
</dbReference>
<dbReference type="InterPro" id="IPR052919">
    <property type="entry name" value="TA_system_RNase"/>
</dbReference>
<evidence type="ECO:0000313" key="3">
    <source>
        <dbReference type="Proteomes" id="UP000638981"/>
    </source>
</evidence>
<comment type="caution">
    <text evidence="2">The sequence shown here is derived from an EMBL/GenBank/DDBJ whole genome shotgun (WGS) entry which is preliminary data.</text>
</comment>
<evidence type="ECO:0000259" key="1">
    <source>
        <dbReference type="Pfam" id="PF01850"/>
    </source>
</evidence>
<accession>A0A918TMI7</accession>
<dbReference type="CDD" id="cd09872">
    <property type="entry name" value="PIN_Sll0205-like"/>
    <property type="match status" value="1"/>
</dbReference>
<dbReference type="Proteomes" id="UP000638981">
    <property type="component" value="Unassembled WGS sequence"/>
</dbReference>
<dbReference type="AlphaFoldDB" id="A0A918TMI7"/>
<reference evidence="2" key="2">
    <citation type="submission" date="2020-09" db="EMBL/GenBank/DDBJ databases">
        <authorList>
            <person name="Sun Q."/>
            <person name="Kim S."/>
        </authorList>
    </citation>
    <scope>NUCLEOTIDE SEQUENCE</scope>
    <source>
        <strain evidence="2">KCTC 23310</strain>
    </source>
</reference>
<proteinExistence type="predicted"/>
<dbReference type="EMBL" id="BMYJ01000004">
    <property type="protein sequence ID" value="GHC54268.1"/>
    <property type="molecule type" value="Genomic_DNA"/>
</dbReference>
<dbReference type="PANTHER" id="PTHR36173">
    <property type="entry name" value="RIBONUCLEASE VAPC16-RELATED"/>
    <property type="match status" value="1"/>
</dbReference>
<reference evidence="2" key="1">
    <citation type="journal article" date="2014" name="Int. J. Syst. Evol. Microbiol.">
        <title>Complete genome sequence of Corynebacterium casei LMG S-19264T (=DSM 44701T), isolated from a smear-ripened cheese.</title>
        <authorList>
            <consortium name="US DOE Joint Genome Institute (JGI-PGF)"/>
            <person name="Walter F."/>
            <person name="Albersmeier A."/>
            <person name="Kalinowski J."/>
            <person name="Ruckert C."/>
        </authorList>
    </citation>
    <scope>NUCLEOTIDE SEQUENCE</scope>
    <source>
        <strain evidence="2">KCTC 23310</strain>
    </source>
</reference>
<keyword evidence="3" id="KW-1185">Reference proteome</keyword>
<dbReference type="InterPro" id="IPR041705">
    <property type="entry name" value="PIN_Sll0205"/>
</dbReference>
<protein>
    <submittedName>
        <fullName evidence="2">Twitching motility protein PilT</fullName>
    </submittedName>
</protein>
<dbReference type="Gene3D" id="3.40.50.1010">
    <property type="entry name" value="5'-nuclease"/>
    <property type="match status" value="1"/>
</dbReference>
<dbReference type="InterPro" id="IPR029060">
    <property type="entry name" value="PIN-like_dom_sf"/>
</dbReference>
<dbReference type="Pfam" id="PF01850">
    <property type="entry name" value="PIN"/>
    <property type="match status" value="1"/>
</dbReference>